<dbReference type="AlphaFoldDB" id="A0A420MGP5"/>
<proteinExistence type="predicted"/>
<comment type="caution">
    <text evidence="1">The sequence shown here is derived from an EMBL/GenBank/DDBJ whole genome shotgun (WGS) entry which is preliminary data.</text>
</comment>
<dbReference type="VEuPathDB" id="FungiDB:FOZG_10546"/>
<evidence type="ECO:0000313" key="2">
    <source>
        <dbReference type="Proteomes" id="UP000285084"/>
    </source>
</evidence>
<dbReference type="Proteomes" id="UP000285084">
    <property type="component" value="Unassembled WGS sequence"/>
</dbReference>
<evidence type="ECO:0000313" key="1">
    <source>
        <dbReference type="EMBL" id="RKK67178.1"/>
    </source>
</evidence>
<organism evidence="1 2">
    <name type="scientific">Fusarium oxysporum</name>
    <name type="common">Fusarium vascular wilt</name>
    <dbReference type="NCBI Taxonomy" id="5507"/>
    <lineage>
        <taxon>Eukaryota</taxon>
        <taxon>Fungi</taxon>
        <taxon>Dikarya</taxon>
        <taxon>Ascomycota</taxon>
        <taxon>Pezizomycotina</taxon>
        <taxon>Sordariomycetes</taxon>
        <taxon>Hypocreomycetidae</taxon>
        <taxon>Hypocreales</taxon>
        <taxon>Nectriaceae</taxon>
        <taxon>Fusarium</taxon>
        <taxon>Fusarium oxysporum species complex</taxon>
    </lineage>
</organism>
<dbReference type="EMBL" id="MRCX01000241">
    <property type="protein sequence ID" value="RKK67178.1"/>
    <property type="molecule type" value="Genomic_DNA"/>
</dbReference>
<reference evidence="1 2" key="1">
    <citation type="journal article" date="2018" name="Sci. Rep.">
        <title>Characterisation of pathogen-specific regions and novel effector candidates in Fusarium oxysporum f. sp. cepae.</title>
        <authorList>
            <person name="Armitage A.D."/>
            <person name="Taylor A."/>
            <person name="Sobczyk M.K."/>
            <person name="Baxter L."/>
            <person name="Greenfield B.P."/>
            <person name="Bates H.J."/>
            <person name="Wilson F."/>
            <person name="Jackson A.C."/>
            <person name="Ott S."/>
            <person name="Harrison R.J."/>
            <person name="Clarkson J.P."/>
        </authorList>
    </citation>
    <scope>NUCLEOTIDE SEQUENCE [LARGE SCALE GENOMIC DNA]</scope>
    <source>
        <strain evidence="1 2">Fo_A13</strain>
    </source>
</reference>
<gene>
    <name evidence="1" type="ORF">BFJ69_g14732</name>
</gene>
<name>A0A420MGP5_FUSOX</name>
<dbReference type="VEuPathDB" id="FungiDB:FOXG_18914"/>
<accession>A0A420MGP5</accession>
<protein>
    <submittedName>
        <fullName evidence="1">Uncharacterized protein</fullName>
    </submittedName>
</protein>
<sequence length="150" mass="17600">MIDLQPPIDFAEVSGQRAKTEHKRYARLAADFVYFRHEERRKEEQLNINLAGYVGKYVNAGLKMTLDIRLKTEKSLKMVVNNVASQHHELTPFPSSREEFVVRDFIDWLKWVQFIVSFHRHKESRKVDGVSWALQIGITPVHIKRVAIEE</sequence>